<comment type="caution">
    <text evidence="3">The sequence shown here is derived from an EMBL/GenBank/DDBJ whole genome shotgun (WGS) entry which is preliminary data.</text>
</comment>
<feature type="domain" description="HTH cro/C1-type" evidence="2">
    <location>
        <begin position="36"/>
        <end position="91"/>
    </location>
</feature>
<dbReference type="SMART" id="SM00530">
    <property type="entry name" value="HTH_XRE"/>
    <property type="match status" value="1"/>
</dbReference>
<dbReference type="Gene3D" id="1.10.260.40">
    <property type="entry name" value="lambda repressor-like DNA-binding domains"/>
    <property type="match status" value="1"/>
</dbReference>
<organism evidence="3 4">
    <name type="scientific">Paenibacillus plantarum</name>
    <dbReference type="NCBI Taxonomy" id="2654975"/>
    <lineage>
        <taxon>Bacteria</taxon>
        <taxon>Bacillati</taxon>
        <taxon>Bacillota</taxon>
        <taxon>Bacilli</taxon>
        <taxon>Bacillales</taxon>
        <taxon>Paenibacillaceae</taxon>
        <taxon>Paenibacillus</taxon>
    </lineage>
</organism>
<name>A0ABX1XBA2_9BACL</name>
<dbReference type="SUPFAM" id="SSF47413">
    <property type="entry name" value="lambda repressor-like DNA-binding domains"/>
    <property type="match status" value="1"/>
</dbReference>
<dbReference type="PANTHER" id="PTHR46797">
    <property type="entry name" value="HTH-TYPE TRANSCRIPTIONAL REGULATOR"/>
    <property type="match status" value="1"/>
</dbReference>
<evidence type="ECO:0000259" key="2">
    <source>
        <dbReference type="PROSITE" id="PS50943"/>
    </source>
</evidence>
<keyword evidence="4" id="KW-1185">Reference proteome</keyword>
<sequence length="159" mass="18399">MQNFLEISPCFLHRSPFTIESGDQTMKDMVQFGIRIRDLRKMNNFSLRELGERSGVSYSFINSIENNRFNPSRETVISLADALRIAEKDELLLLAGFAPTEEESLDGLSAAAPDEVDDPDVSLFFKDFKNAPKERRDEMLRFWNFIKEQQQNRTPDSQQ</sequence>
<reference evidence="3 4" key="1">
    <citation type="submission" date="2019-10" db="EMBL/GenBank/DDBJ databases">
        <title>Description of Paenibacillus humi sp. nov.</title>
        <authorList>
            <person name="Carlier A."/>
            <person name="Qi S."/>
        </authorList>
    </citation>
    <scope>NUCLEOTIDE SEQUENCE [LARGE SCALE GENOMIC DNA]</scope>
    <source>
        <strain evidence="3 4">LMG 31461</strain>
    </source>
</reference>
<dbReference type="PANTHER" id="PTHR46797:SF1">
    <property type="entry name" value="METHYLPHOSPHONATE SYNTHASE"/>
    <property type="match status" value="1"/>
</dbReference>
<evidence type="ECO:0000256" key="1">
    <source>
        <dbReference type="ARBA" id="ARBA00023125"/>
    </source>
</evidence>
<dbReference type="InterPro" id="IPR010982">
    <property type="entry name" value="Lambda_DNA-bd_dom_sf"/>
</dbReference>
<dbReference type="Proteomes" id="UP000653578">
    <property type="component" value="Unassembled WGS sequence"/>
</dbReference>
<protein>
    <submittedName>
        <fullName evidence="3">Helix-turn-helix domain-containing protein</fullName>
    </submittedName>
</protein>
<dbReference type="InterPro" id="IPR050807">
    <property type="entry name" value="TransReg_Diox_bact_type"/>
</dbReference>
<gene>
    <name evidence="3" type="ORF">GC096_14390</name>
</gene>
<dbReference type="CDD" id="cd00093">
    <property type="entry name" value="HTH_XRE"/>
    <property type="match status" value="1"/>
</dbReference>
<proteinExistence type="predicted"/>
<evidence type="ECO:0000313" key="4">
    <source>
        <dbReference type="Proteomes" id="UP000653578"/>
    </source>
</evidence>
<dbReference type="EMBL" id="WHNY01000041">
    <property type="protein sequence ID" value="NOU65225.1"/>
    <property type="molecule type" value="Genomic_DNA"/>
</dbReference>
<evidence type="ECO:0000313" key="3">
    <source>
        <dbReference type="EMBL" id="NOU65225.1"/>
    </source>
</evidence>
<keyword evidence="1" id="KW-0238">DNA-binding</keyword>
<dbReference type="Pfam" id="PF01381">
    <property type="entry name" value="HTH_3"/>
    <property type="match status" value="1"/>
</dbReference>
<accession>A0ABX1XBA2</accession>
<dbReference type="PROSITE" id="PS50943">
    <property type="entry name" value="HTH_CROC1"/>
    <property type="match status" value="1"/>
</dbReference>
<dbReference type="InterPro" id="IPR001387">
    <property type="entry name" value="Cro/C1-type_HTH"/>
</dbReference>